<name>A0AAW1Q250_9CHLO</name>
<comment type="caution">
    <text evidence="7">The sequence shown here is derived from an EMBL/GenBank/DDBJ whole genome shotgun (WGS) entry which is preliminary data.</text>
</comment>
<feature type="non-terminal residue" evidence="7">
    <location>
        <position position="1"/>
    </location>
</feature>
<feature type="site" description="Important for catalytic activity, responsible for pKa modulation of the active site Glu and correct orientation of both the proton donor and substrate" evidence="6">
    <location>
        <position position="114"/>
    </location>
</feature>
<gene>
    <name evidence="7" type="ORF">WJX74_004994</name>
</gene>
<proteinExistence type="inferred from homology"/>
<accession>A0AAW1Q250</accession>
<evidence type="ECO:0000256" key="6">
    <source>
        <dbReference type="PIRSR" id="PIRSR606710-2"/>
    </source>
</evidence>
<dbReference type="Gene3D" id="2.115.10.20">
    <property type="entry name" value="Glycosyl hydrolase domain, family 43"/>
    <property type="match status" value="1"/>
</dbReference>
<dbReference type="SUPFAM" id="SSF75005">
    <property type="entry name" value="Arabinanase/levansucrase/invertase"/>
    <property type="match status" value="1"/>
</dbReference>
<evidence type="ECO:0000313" key="7">
    <source>
        <dbReference type="EMBL" id="KAK9816054.1"/>
    </source>
</evidence>
<dbReference type="PANTHER" id="PTHR43301">
    <property type="entry name" value="ARABINAN ENDO-1,5-ALPHA-L-ARABINOSIDASE"/>
    <property type="match status" value="1"/>
</dbReference>
<reference evidence="7 8" key="1">
    <citation type="journal article" date="2024" name="Nat. Commun.">
        <title>Phylogenomics reveals the evolutionary origins of lichenization in chlorophyte algae.</title>
        <authorList>
            <person name="Puginier C."/>
            <person name="Libourel C."/>
            <person name="Otte J."/>
            <person name="Skaloud P."/>
            <person name="Haon M."/>
            <person name="Grisel S."/>
            <person name="Petersen M."/>
            <person name="Berrin J.G."/>
            <person name="Delaux P.M."/>
            <person name="Dal Grande F."/>
            <person name="Keller J."/>
        </authorList>
    </citation>
    <scope>NUCLEOTIDE SEQUENCE [LARGE SCALE GENOMIC DNA]</scope>
    <source>
        <strain evidence="7 8">SAG 2145</strain>
    </source>
</reference>
<comment type="similarity">
    <text evidence="2">Belongs to the glycosyl hydrolase 43 family.</text>
</comment>
<evidence type="ECO:0000256" key="5">
    <source>
        <dbReference type="ARBA" id="ARBA00042202"/>
    </source>
</evidence>
<sequence length="194" mass="21316">GEDDILYVYATNALGFNIQYATASQSNIGSWTYVNEDALPDSGFPSWGDSDNGYTWAPSVMNINGVFNMYYTARDISANTQCIGRAVSSTAGGPFSDSSASPFLCQNSLGGTIDAQPFQDTDGTLYLLYKNDGNSIGPLCTLTFPRLVFPQGSIFLPKLLKGRRRQLQSQLEAERRTIAHLDRRKWGQTVCWGL</sequence>
<dbReference type="GO" id="GO:0004553">
    <property type="term" value="F:hydrolase activity, hydrolyzing O-glycosyl compounds"/>
    <property type="evidence" value="ECO:0007669"/>
    <property type="project" value="InterPro"/>
</dbReference>
<evidence type="ECO:0000313" key="8">
    <source>
        <dbReference type="Proteomes" id="UP001438707"/>
    </source>
</evidence>
<dbReference type="AlphaFoldDB" id="A0AAW1Q250"/>
<dbReference type="GO" id="GO:0005975">
    <property type="term" value="P:carbohydrate metabolic process"/>
    <property type="evidence" value="ECO:0007669"/>
    <property type="project" value="InterPro"/>
</dbReference>
<dbReference type="EMBL" id="JALJOS010000093">
    <property type="protein sequence ID" value="KAK9816054.1"/>
    <property type="molecule type" value="Genomic_DNA"/>
</dbReference>
<evidence type="ECO:0000256" key="4">
    <source>
        <dbReference type="ARBA" id="ARBA00023295"/>
    </source>
</evidence>
<dbReference type="InterPro" id="IPR006710">
    <property type="entry name" value="Glyco_hydro_43"/>
</dbReference>
<dbReference type="InterPro" id="IPR023296">
    <property type="entry name" value="Glyco_hydro_beta-prop_sf"/>
</dbReference>
<protein>
    <recommendedName>
        <fullName evidence="5">Endo-1,5-alpha-L-arabinanase A</fullName>
    </recommendedName>
</protein>
<keyword evidence="8" id="KW-1185">Reference proteome</keyword>
<keyword evidence="3" id="KW-0378">Hydrolase</keyword>
<evidence type="ECO:0000256" key="2">
    <source>
        <dbReference type="ARBA" id="ARBA00009865"/>
    </source>
</evidence>
<evidence type="ECO:0000256" key="1">
    <source>
        <dbReference type="ARBA" id="ARBA00004834"/>
    </source>
</evidence>
<comment type="pathway">
    <text evidence="1">Glycan metabolism; L-arabinan degradation.</text>
</comment>
<dbReference type="PANTHER" id="PTHR43301:SF3">
    <property type="entry name" value="ARABINAN ENDO-1,5-ALPHA-L-ARABINOSIDASE A-RELATED"/>
    <property type="match status" value="1"/>
</dbReference>
<dbReference type="Proteomes" id="UP001438707">
    <property type="component" value="Unassembled WGS sequence"/>
</dbReference>
<evidence type="ECO:0000256" key="3">
    <source>
        <dbReference type="ARBA" id="ARBA00022801"/>
    </source>
</evidence>
<keyword evidence="4" id="KW-0326">Glycosidase</keyword>
<dbReference type="Pfam" id="PF04616">
    <property type="entry name" value="Glyco_hydro_43"/>
    <property type="match status" value="1"/>
</dbReference>
<dbReference type="InterPro" id="IPR050727">
    <property type="entry name" value="GH43_arabinanases"/>
</dbReference>
<organism evidence="7 8">
    <name type="scientific">Apatococcus lobatus</name>
    <dbReference type="NCBI Taxonomy" id="904363"/>
    <lineage>
        <taxon>Eukaryota</taxon>
        <taxon>Viridiplantae</taxon>
        <taxon>Chlorophyta</taxon>
        <taxon>core chlorophytes</taxon>
        <taxon>Trebouxiophyceae</taxon>
        <taxon>Chlorellales</taxon>
        <taxon>Chlorellaceae</taxon>
        <taxon>Apatococcus</taxon>
    </lineage>
</organism>